<dbReference type="PANTHER" id="PTHR19879">
    <property type="entry name" value="TRANSCRIPTION INITIATION FACTOR TFIID"/>
    <property type="match status" value="1"/>
</dbReference>
<dbReference type="PROSITE" id="PS50082">
    <property type="entry name" value="WD_REPEATS_2"/>
    <property type="match status" value="2"/>
</dbReference>
<dbReference type="RefSeq" id="WP_078867696.1">
    <property type="nucleotide sequence ID" value="NZ_BMUB01000051.1"/>
</dbReference>
<dbReference type="KEGG" id="kau:B6264_00005"/>
<dbReference type="Gene3D" id="3.40.50.300">
    <property type="entry name" value="P-loop containing nucleotide triphosphate hydrolases"/>
    <property type="match status" value="1"/>
</dbReference>
<accession>A0A8H9HZV4</accession>
<feature type="repeat" description="WD" evidence="1">
    <location>
        <begin position="857"/>
        <end position="891"/>
    </location>
</feature>
<dbReference type="Proteomes" id="UP000610124">
    <property type="component" value="Unassembled WGS sequence"/>
</dbReference>
<evidence type="ECO:0000259" key="2">
    <source>
        <dbReference type="Pfam" id="PF20703"/>
    </source>
</evidence>
<dbReference type="Pfam" id="PF20703">
    <property type="entry name" value="nSTAND1"/>
    <property type="match status" value="1"/>
</dbReference>
<dbReference type="Gene3D" id="2.130.10.10">
    <property type="entry name" value="YVTN repeat-like/Quinoprotein amine dehydrogenase"/>
    <property type="match status" value="3"/>
</dbReference>
<dbReference type="Pfam" id="PF13365">
    <property type="entry name" value="Trypsin_2"/>
    <property type="match status" value="1"/>
</dbReference>
<dbReference type="SMART" id="SM00320">
    <property type="entry name" value="WD40"/>
    <property type="match status" value="9"/>
</dbReference>
<proteinExistence type="predicted"/>
<protein>
    <recommendedName>
        <fullName evidence="2">Novel STAND NTPase 1 domain-containing protein</fullName>
    </recommendedName>
</protein>
<dbReference type="OrthoDB" id="134501at2"/>
<dbReference type="InterPro" id="IPR001680">
    <property type="entry name" value="WD40_rpt"/>
</dbReference>
<dbReference type="InterPro" id="IPR036322">
    <property type="entry name" value="WD40_repeat_dom_sf"/>
</dbReference>
<name>A0A8H9HZV4_KITAU</name>
<dbReference type="InterPro" id="IPR015943">
    <property type="entry name" value="WD40/YVTN_repeat-like_dom_sf"/>
</dbReference>
<feature type="repeat" description="WD" evidence="1">
    <location>
        <begin position="754"/>
        <end position="786"/>
    </location>
</feature>
<comment type="caution">
    <text evidence="3">The sequence shown here is derived from an EMBL/GenBank/DDBJ whole genome shotgun (WGS) entry which is preliminary data.</text>
</comment>
<keyword evidence="1" id="KW-0853">WD repeat</keyword>
<dbReference type="SUPFAM" id="SSF82171">
    <property type="entry name" value="DPP6 N-terminal domain-like"/>
    <property type="match status" value="1"/>
</dbReference>
<sequence length="1473" mass="154932">MTTPEPSAGGDPAALHAALLRVQDSRGEPVGVGFLVAEDLVLTCAHVVSTALGLPGGEMPPDGAQLVLEAALLPAMPGREPVSGTARVRVWGPAQPAAADLAVLALEAPLPGARPIRLIKTGPQQTWDHPSRVFGFPQGHPEGVWHSGTLRARLAGQWVQLDQSGQGHRVSAGFSGSAVWDEQLGGVVGLMTVAEAGTPPVSYLIPTDRLIAAWPDLGPLAEPPSPFRGLNAFQESDTGSYFGREADADQLAAITARERWTTLVGPSGCGKSSLAMAGVIPRRRKAGDSAVVVHFAAYNTALRALAAALLQELNPELSEAERPARITELTEELATRGIRETAFRILELKKSSRLLVVLDQFEELLDQSDSAIDELAEVLGGPGTPDQVAVLATLRADLLEHALAHPRLGPLVSRKIQALQPMRPDQLREVIAKPVDAVPGARYEDELIERILADAGSEPGILPLLGFTLDQLWRRCAGGLITYQEYTRLGGVAGALNYCAKEQWGALIPDADREAARRLLTRLVRIPVGTAAPLRRAVYRTEIDPQEWDIAQRLARARLLVIQGQDSSDRAGEGRRVEFAHEAVITAWETTRELVAADRSFLAWRESIQNDLDRWEDRNRPADLLPTRTAIALSRQWLPARSAELSEPLKDFLKHGKRRLRRRRGALWSGVATVCVLALVAAAAAVNAQRAHKDAARNVAITRANTLAADAAALTPTEPGLAAQLAIAAYRTSPTQAAASQLYTILGTPLDHVLATTGSEVISVAAQAHGSLVGAGTEDGSVRIWNTADPSAPVAHTTLHLQRAAAIALAPDQPQLAARCPDQSGLCLLSLADPQHPSTLAKLPLPGPDQLPGGLRVSSLAFSPDGNLLAAATEQGSSMLWSVQDTANPRLLPVLPGNGNGTLIGGVAFAPTSKLLATSNQAGATQLWDLTDPAKPVSTTAISTGYQSLVFSPDGNWLAAGGDAHVDLWKIGDTSKPLSVFPGVSVDVMSVAYSPEGSQLTFGGMGTYDAKGALCHVDVSNISLDSLVVPACTSTAFDTRTLAATPNGAVLSGGGDGKVRLWRDPVARVGGLQVTGKDNFAISPDGNLIAAPVETRARGTMGDNSKIVGLWEVPGSGAGGKDPLATIPLATFSQTITFLTATALLTVDHDGAVQLWDIHDPTHPTGVSLGTAHFPTTPTGLGDVIVSSGVTSSDDGSLVAVQGDGYLQLWRVTDSHTVLKAGKLPLPDPNRDLAGLVDNHTACVLTQDGVTWWDISDPHHPQHGVDSPLTGVNHGSVAGSSGVAAATTQASGFGTSLYLYGLTAGHPTSTVKLSDRSGSTVRFSGDSKLLAATGAAENTLALWDTRNPAQPRSIAAINTQPGTSAVAFSPNSKLMAVWARGDKSAVQLWDIRNPSIPHVTGTIAPGEYAEDIQFTPNGDRLAVVGSDSVRFFDTDPTALADRLCAYAGTGISTNDWTQYAPGIPYQPPCPSRR</sequence>
<dbReference type="SUPFAM" id="SSF50494">
    <property type="entry name" value="Trypsin-like serine proteases"/>
    <property type="match status" value="1"/>
</dbReference>
<dbReference type="PANTHER" id="PTHR19879:SF9">
    <property type="entry name" value="TRANSCRIPTION INITIATION FACTOR TFIID SUBUNIT 5"/>
    <property type="match status" value="1"/>
</dbReference>
<dbReference type="SUPFAM" id="SSF50978">
    <property type="entry name" value="WD40 repeat-like"/>
    <property type="match status" value="2"/>
</dbReference>
<gene>
    <name evidence="3" type="ORF">GCM10010502_74020</name>
</gene>
<evidence type="ECO:0000313" key="3">
    <source>
        <dbReference type="EMBL" id="GGV08222.1"/>
    </source>
</evidence>
<reference evidence="3" key="2">
    <citation type="submission" date="2020-09" db="EMBL/GenBank/DDBJ databases">
        <authorList>
            <person name="Sun Q."/>
            <person name="Ohkuma M."/>
        </authorList>
    </citation>
    <scope>NUCLEOTIDE SEQUENCE</scope>
    <source>
        <strain evidence="3">JCM 4434</strain>
    </source>
</reference>
<dbReference type="GeneID" id="97490249"/>
<reference evidence="3" key="1">
    <citation type="journal article" date="2014" name="Int. J. Syst. Evol. Microbiol.">
        <title>Complete genome sequence of Corynebacterium casei LMG S-19264T (=DSM 44701T), isolated from a smear-ripened cheese.</title>
        <authorList>
            <consortium name="US DOE Joint Genome Institute (JGI-PGF)"/>
            <person name="Walter F."/>
            <person name="Albersmeier A."/>
            <person name="Kalinowski J."/>
            <person name="Ruckert C."/>
        </authorList>
    </citation>
    <scope>NUCLEOTIDE SEQUENCE</scope>
    <source>
        <strain evidence="3">JCM 4434</strain>
    </source>
</reference>
<organism evidence="3 4">
    <name type="scientific">Kitasatospora aureofaciens</name>
    <name type="common">Streptomyces aureofaciens</name>
    <dbReference type="NCBI Taxonomy" id="1894"/>
    <lineage>
        <taxon>Bacteria</taxon>
        <taxon>Bacillati</taxon>
        <taxon>Actinomycetota</taxon>
        <taxon>Actinomycetes</taxon>
        <taxon>Kitasatosporales</taxon>
        <taxon>Streptomycetaceae</taxon>
        <taxon>Kitasatospora</taxon>
    </lineage>
</organism>
<evidence type="ECO:0000313" key="4">
    <source>
        <dbReference type="Proteomes" id="UP000610124"/>
    </source>
</evidence>
<dbReference type="EMBL" id="BMUB01000051">
    <property type="protein sequence ID" value="GGV08222.1"/>
    <property type="molecule type" value="Genomic_DNA"/>
</dbReference>
<dbReference type="SUPFAM" id="SSF52540">
    <property type="entry name" value="P-loop containing nucleoside triphosphate hydrolases"/>
    <property type="match status" value="1"/>
</dbReference>
<feature type="domain" description="Novel STAND NTPase 1" evidence="2">
    <location>
        <begin position="226"/>
        <end position="622"/>
    </location>
</feature>
<dbReference type="InterPro" id="IPR027417">
    <property type="entry name" value="P-loop_NTPase"/>
</dbReference>
<dbReference type="Pfam" id="PF00400">
    <property type="entry name" value="WD40"/>
    <property type="match status" value="4"/>
</dbReference>
<dbReference type="InterPro" id="IPR049052">
    <property type="entry name" value="nSTAND1"/>
</dbReference>
<evidence type="ECO:0000256" key="1">
    <source>
        <dbReference type="PROSITE-ProRule" id="PRU00221"/>
    </source>
</evidence>
<dbReference type="InterPro" id="IPR009003">
    <property type="entry name" value="Peptidase_S1_PA"/>
</dbReference>